<reference evidence="2" key="1">
    <citation type="submission" date="2023-03" db="EMBL/GenBank/DDBJ databases">
        <title>Massive genome expansion in bonnet fungi (Mycena s.s.) driven by repeated elements and novel gene families across ecological guilds.</title>
        <authorList>
            <consortium name="Lawrence Berkeley National Laboratory"/>
            <person name="Harder C.B."/>
            <person name="Miyauchi S."/>
            <person name="Viragh M."/>
            <person name="Kuo A."/>
            <person name="Thoen E."/>
            <person name="Andreopoulos B."/>
            <person name="Lu D."/>
            <person name="Skrede I."/>
            <person name="Drula E."/>
            <person name="Henrissat B."/>
            <person name="Morin E."/>
            <person name="Kohler A."/>
            <person name="Barry K."/>
            <person name="LaButti K."/>
            <person name="Morin E."/>
            <person name="Salamov A."/>
            <person name="Lipzen A."/>
            <person name="Mereny Z."/>
            <person name="Hegedus B."/>
            <person name="Baldrian P."/>
            <person name="Stursova M."/>
            <person name="Weitz H."/>
            <person name="Taylor A."/>
            <person name="Grigoriev I.V."/>
            <person name="Nagy L.G."/>
            <person name="Martin F."/>
            <person name="Kauserud H."/>
        </authorList>
    </citation>
    <scope>NUCLEOTIDE SEQUENCE</scope>
    <source>
        <strain evidence="2">CBHHK173m</strain>
    </source>
</reference>
<dbReference type="EMBL" id="JARJCN010000120">
    <property type="protein sequence ID" value="KAJ7071909.1"/>
    <property type="molecule type" value="Genomic_DNA"/>
</dbReference>
<protein>
    <submittedName>
        <fullName evidence="2">Uncharacterized protein</fullName>
    </submittedName>
</protein>
<feature type="compositionally biased region" description="Low complexity" evidence="1">
    <location>
        <begin position="166"/>
        <end position="175"/>
    </location>
</feature>
<name>A0AAD6TMV9_9AGAR</name>
<evidence type="ECO:0000313" key="3">
    <source>
        <dbReference type="Proteomes" id="UP001222325"/>
    </source>
</evidence>
<organism evidence="2 3">
    <name type="scientific">Mycena belliarum</name>
    <dbReference type="NCBI Taxonomy" id="1033014"/>
    <lineage>
        <taxon>Eukaryota</taxon>
        <taxon>Fungi</taxon>
        <taxon>Dikarya</taxon>
        <taxon>Basidiomycota</taxon>
        <taxon>Agaricomycotina</taxon>
        <taxon>Agaricomycetes</taxon>
        <taxon>Agaricomycetidae</taxon>
        <taxon>Agaricales</taxon>
        <taxon>Marasmiineae</taxon>
        <taxon>Mycenaceae</taxon>
        <taxon>Mycena</taxon>
    </lineage>
</organism>
<proteinExistence type="predicted"/>
<feature type="compositionally biased region" description="Polar residues" evidence="1">
    <location>
        <begin position="14"/>
        <end position="29"/>
    </location>
</feature>
<feature type="region of interest" description="Disordered" evidence="1">
    <location>
        <begin position="71"/>
        <end position="175"/>
    </location>
</feature>
<gene>
    <name evidence="2" type="ORF">B0H15DRAFT_869649</name>
</gene>
<comment type="caution">
    <text evidence="2">The sequence shown here is derived from an EMBL/GenBank/DDBJ whole genome shotgun (WGS) entry which is preliminary data.</text>
</comment>
<evidence type="ECO:0000256" key="1">
    <source>
        <dbReference type="SAM" id="MobiDB-lite"/>
    </source>
</evidence>
<accession>A0AAD6TMV9</accession>
<sequence length="175" mass="18926">MPQRSGTPGRILSSCAQPPRSNAAANGSAPSLCWYRAERRRRAAPIPRPAPPLVAALRRTPSSRAFRMLPARPSRAHRAHPQAVNPVPRKSSAAATQDRPYVPDRRRQSTVVRFAHPRVPSPRRTGCPPARPRHDLPASAVRASPTASLSSRTSRLPPLHKPPPSRAAAARGSLS</sequence>
<feature type="compositionally biased region" description="Low complexity" evidence="1">
    <location>
        <begin position="142"/>
        <end position="157"/>
    </location>
</feature>
<keyword evidence="3" id="KW-1185">Reference proteome</keyword>
<feature type="region of interest" description="Disordered" evidence="1">
    <location>
        <begin position="1"/>
        <end position="29"/>
    </location>
</feature>
<dbReference type="AlphaFoldDB" id="A0AAD6TMV9"/>
<evidence type="ECO:0000313" key="2">
    <source>
        <dbReference type="EMBL" id="KAJ7071909.1"/>
    </source>
</evidence>
<dbReference type="Proteomes" id="UP001222325">
    <property type="component" value="Unassembled WGS sequence"/>
</dbReference>